<evidence type="ECO:0000313" key="2">
    <source>
        <dbReference type="Proteomes" id="UP000053611"/>
    </source>
</evidence>
<name>A0A0J1B1T7_9TREE</name>
<keyword evidence="2" id="KW-1185">Reference proteome</keyword>
<dbReference type="Proteomes" id="UP000053611">
    <property type="component" value="Unassembled WGS sequence"/>
</dbReference>
<dbReference type="EMBL" id="KQ087216">
    <property type="protein sequence ID" value="KLT41579.1"/>
    <property type="molecule type" value="Genomic_DNA"/>
</dbReference>
<proteinExistence type="predicted"/>
<accession>A0A0J1B1T7</accession>
<organism evidence="1 2">
    <name type="scientific">Cutaneotrichosporon oleaginosum</name>
    <dbReference type="NCBI Taxonomy" id="879819"/>
    <lineage>
        <taxon>Eukaryota</taxon>
        <taxon>Fungi</taxon>
        <taxon>Dikarya</taxon>
        <taxon>Basidiomycota</taxon>
        <taxon>Agaricomycotina</taxon>
        <taxon>Tremellomycetes</taxon>
        <taxon>Trichosporonales</taxon>
        <taxon>Trichosporonaceae</taxon>
        <taxon>Cutaneotrichosporon</taxon>
    </lineage>
</organism>
<reference evidence="1 2" key="1">
    <citation type="submission" date="2015-03" db="EMBL/GenBank/DDBJ databases">
        <title>Genomics and transcriptomics of the oil-accumulating basidiomycete yeast T. oleaginosus allow insights into substrate utilization and the diverse evolutionary trajectories of mating systems in fungi.</title>
        <authorList>
            <consortium name="DOE Joint Genome Institute"/>
            <person name="Kourist R."/>
            <person name="Kracht O."/>
            <person name="Bracharz F."/>
            <person name="Lipzen A."/>
            <person name="Nolan M."/>
            <person name="Ohm R."/>
            <person name="Grigoriev I."/>
            <person name="Sun S."/>
            <person name="Heitman J."/>
            <person name="Bruck T."/>
            <person name="Nowrousian M."/>
        </authorList>
    </citation>
    <scope>NUCLEOTIDE SEQUENCE [LARGE SCALE GENOMIC DNA]</scope>
    <source>
        <strain evidence="1 2">IBC0246</strain>
    </source>
</reference>
<dbReference type="GeneID" id="28979971"/>
<sequence length="235" mass="25001">MLRDAAGRPACLQDSRTAVPMLAAAQGRVSRCCAGGRGRAILIVAARRASEQAPCRPHVRLTPSAHSRTSLLQPVKHAIGVGARKIGPPIRPGYGSSACGPVGRGRGPWAVGRGRTLRAESEHGRRRRGRHAEACAGRRCAGSGCGCMRRARWRRCAWRCVVAGARQCRGVMSASAVSAECGRPRNWDEPCTTRRCERAGGAGSLWIGAVQRCEAAECHQSSRLRGGFVGAVHHS</sequence>
<protein>
    <submittedName>
        <fullName evidence="1">Uncharacterized protein</fullName>
    </submittedName>
</protein>
<evidence type="ECO:0000313" key="1">
    <source>
        <dbReference type="EMBL" id="KLT41579.1"/>
    </source>
</evidence>
<dbReference type="AlphaFoldDB" id="A0A0J1B1T7"/>
<dbReference type="RefSeq" id="XP_018278070.1">
    <property type="nucleotide sequence ID" value="XM_018419368.1"/>
</dbReference>
<gene>
    <name evidence="1" type="ORF">CC85DRAFT_118743</name>
</gene>